<dbReference type="OrthoDB" id="8746011at2"/>
<evidence type="ECO:0000313" key="2">
    <source>
        <dbReference type="Proteomes" id="UP000198827"/>
    </source>
</evidence>
<name>A0A1H0QSI9_9PSED</name>
<sequence>MNDLLAFAVEAHGGLDCWNSFAKLRANVSIDGAIWHLKQQPGQLFDKELDIETQTQRLSITPFAGPNQRSVFLPGQLTLETLDGTIVEQRDQPADSFVGHTLESPWDLLHVAYFASEALWTYLTSPFLYTYPGFESREIEPWKENGEVWRRLEVTFPDHIESHTRKQITHFGPDGLMRRHDYTVDILGGATGANYVSDYCEVQGLMMPTKRRIYAYDEAGQKIPEPLLVSLDFSKLIFS</sequence>
<dbReference type="Proteomes" id="UP000198827">
    <property type="component" value="Chromosome I"/>
</dbReference>
<accession>A0A1H0QSI9</accession>
<dbReference type="AlphaFoldDB" id="A0A1H0QSI9"/>
<dbReference type="RefSeq" id="WP_090185537.1">
    <property type="nucleotide sequence ID" value="NZ_LT629705.1"/>
</dbReference>
<proteinExistence type="predicted"/>
<organism evidence="1 2">
    <name type="scientific">Pseudomonas arsenicoxydans</name>
    <dbReference type="NCBI Taxonomy" id="702115"/>
    <lineage>
        <taxon>Bacteria</taxon>
        <taxon>Pseudomonadati</taxon>
        <taxon>Pseudomonadota</taxon>
        <taxon>Gammaproteobacteria</taxon>
        <taxon>Pseudomonadales</taxon>
        <taxon>Pseudomonadaceae</taxon>
        <taxon>Pseudomonas</taxon>
    </lineage>
</organism>
<gene>
    <name evidence="1" type="ORF">SAMN04489798_5001</name>
</gene>
<protein>
    <submittedName>
        <fullName evidence="1">Uncharacterized protein</fullName>
    </submittedName>
</protein>
<reference evidence="1 2" key="1">
    <citation type="submission" date="2016-10" db="EMBL/GenBank/DDBJ databases">
        <authorList>
            <person name="de Groot N.N."/>
        </authorList>
    </citation>
    <scope>NUCLEOTIDE SEQUENCE [LARGE SCALE GENOMIC DNA]</scope>
    <source>
        <strain evidence="1 2">CECT 7543</strain>
    </source>
</reference>
<evidence type="ECO:0000313" key="1">
    <source>
        <dbReference type="EMBL" id="SDP20252.1"/>
    </source>
</evidence>
<dbReference type="EMBL" id="LT629705">
    <property type="protein sequence ID" value="SDP20252.1"/>
    <property type="molecule type" value="Genomic_DNA"/>
</dbReference>